<dbReference type="EMBL" id="VLNY01000005">
    <property type="protein sequence ID" value="KAA0022756.1"/>
    <property type="molecule type" value="Genomic_DNA"/>
</dbReference>
<keyword evidence="1" id="KW-0732">Signal</keyword>
<keyword evidence="3" id="KW-1185">Reference proteome</keyword>
<dbReference type="RefSeq" id="WP_149430809.1">
    <property type="nucleotide sequence ID" value="NZ_VLNY01000005.1"/>
</dbReference>
<dbReference type="Proteomes" id="UP000322244">
    <property type="component" value="Unassembled WGS sequence"/>
</dbReference>
<feature type="signal peptide" evidence="1">
    <location>
        <begin position="1"/>
        <end position="31"/>
    </location>
</feature>
<comment type="caution">
    <text evidence="2">The sequence shown here is derived from an EMBL/GenBank/DDBJ whole genome shotgun (WGS) entry which is preliminary data.</text>
</comment>
<accession>A0A5A7SA17</accession>
<evidence type="ECO:0008006" key="4">
    <source>
        <dbReference type="Google" id="ProtNLM"/>
    </source>
</evidence>
<proteinExistence type="predicted"/>
<evidence type="ECO:0000313" key="3">
    <source>
        <dbReference type="Proteomes" id="UP000322244"/>
    </source>
</evidence>
<organism evidence="2 3">
    <name type="scientific">Antrihabitans cavernicola</name>
    <dbReference type="NCBI Taxonomy" id="2495913"/>
    <lineage>
        <taxon>Bacteria</taxon>
        <taxon>Bacillati</taxon>
        <taxon>Actinomycetota</taxon>
        <taxon>Actinomycetes</taxon>
        <taxon>Mycobacteriales</taxon>
        <taxon>Nocardiaceae</taxon>
        <taxon>Antrihabitans</taxon>
    </lineage>
</organism>
<feature type="chain" id="PRO_5023127238" description="Ig-like domain-containing protein" evidence="1">
    <location>
        <begin position="32"/>
        <end position="162"/>
    </location>
</feature>
<dbReference type="OrthoDB" id="4566760at2"/>
<name>A0A5A7SA17_9NOCA</name>
<evidence type="ECO:0000313" key="2">
    <source>
        <dbReference type="EMBL" id="KAA0022756.1"/>
    </source>
</evidence>
<reference evidence="2 3" key="1">
    <citation type="submission" date="2019-07" db="EMBL/GenBank/DDBJ databases">
        <title>Rhodococcus cavernicolus sp. nov., isolated from a cave.</title>
        <authorList>
            <person name="Lee S.D."/>
        </authorList>
    </citation>
    <scope>NUCLEOTIDE SEQUENCE [LARGE SCALE GENOMIC DNA]</scope>
    <source>
        <strain evidence="2 3">C1-24</strain>
    </source>
</reference>
<protein>
    <recommendedName>
        <fullName evidence="4">Ig-like domain-containing protein</fullName>
    </recommendedName>
</protein>
<evidence type="ECO:0000256" key="1">
    <source>
        <dbReference type="SAM" id="SignalP"/>
    </source>
</evidence>
<gene>
    <name evidence="2" type="ORF">FOY51_13865</name>
</gene>
<dbReference type="AlphaFoldDB" id="A0A5A7SA17"/>
<sequence length="162" mass="16025">MSNLISRTYATSLAAAALTAGAVLLPGTAAAATIQLAAAGPDCLWAGGSHPQGQTVIAGGWTFTCAGGQWAIGDSVNQVSSVPDPGTGAPASGFSPGAMQPGGTYDAYCSGDQYVNAGRFAFRSDGSSWLPYPGPVNVWNAEAGTGPAVTPADGECRDGSII</sequence>